<protein>
    <submittedName>
        <fullName evidence="2">Uncharacterized protein</fullName>
    </submittedName>
</protein>
<evidence type="ECO:0000313" key="2">
    <source>
        <dbReference type="EMBL" id="KAK1117973.1"/>
    </source>
</evidence>
<dbReference type="AlphaFoldDB" id="A0AA40FFA9"/>
<feature type="region of interest" description="Disordered" evidence="1">
    <location>
        <begin position="1"/>
        <end position="20"/>
    </location>
</feature>
<name>A0AA40FFA9_9HYME</name>
<sequence length="136" mass="15486">MPAGVRVKRGEKTREPGISQGVKNSRGASLIFVFIFRRSTPIDLGDRVDPSVEKKTTNSGREGLALFPSFYGKLKLGIETLLIEDLWTKKKRENKIETKVRKSWAPWLKCDLSLTTKPNDPTLIVEDLRTEFDQPR</sequence>
<dbReference type="EMBL" id="JAHYIQ010000046">
    <property type="protein sequence ID" value="KAK1117973.1"/>
    <property type="molecule type" value="Genomic_DNA"/>
</dbReference>
<gene>
    <name evidence="2" type="ORF">K0M31_015422</name>
</gene>
<accession>A0AA40FFA9</accession>
<dbReference type="Proteomes" id="UP001177670">
    <property type="component" value="Unassembled WGS sequence"/>
</dbReference>
<reference evidence="2" key="1">
    <citation type="submission" date="2021-10" db="EMBL/GenBank/DDBJ databases">
        <title>Melipona bicolor Genome sequencing and assembly.</title>
        <authorList>
            <person name="Araujo N.S."/>
            <person name="Arias M.C."/>
        </authorList>
    </citation>
    <scope>NUCLEOTIDE SEQUENCE</scope>
    <source>
        <strain evidence="2">USP_2M_L1-L4_2017</strain>
        <tissue evidence="2">Whole body</tissue>
    </source>
</reference>
<evidence type="ECO:0000256" key="1">
    <source>
        <dbReference type="SAM" id="MobiDB-lite"/>
    </source>
</evidence>
<comment type="caution">
    <text evidence="2">The sequence shown here is derived from an EMBL/GenBank/DDBJ whole genome shotgun (WGS) entry which is preliminary data.</text>
</comment>
<organism evidence="2 3">
    <name type="scientific">Melipona bicolor</name>
    <dbReference type="NCBI Taxonomy" id="60889"/>
    <lineage>
        <taxon>Eukaryota</taxon>
        <taxon>Metazoa</taxon>
        <taxon>Ecdysozoa</taxon>
        <taxon>Arthropoda</taxon>
        <taxon>Hexapoda</taxon>
        <taxon>Insecta</taxon>
        <taxon>Pterygota</taxon>
        <taxon>Neoptera</taxon>
        <taxon>Endopterygota</taxon>
        <taxon>Hymenoptera</taxon>
        <taxon>Apocrita</taxon>
        <taxon>Aculeata</taxon>
        <taxon>Apoidea</taxon>
        <taxon>Anthophila</taxon>
        <taxon>Apidae</taxon>
        <taxon>Melipona</taxon>
    </lineage>
</organism>
<evidence type="ECO:0000313" key="3">
    <source>
        <dbReference type="Proteomes" id="UP001177670"/>
    </source>
</evidence>
<keyword evidence="3" id="KW-1185">Reference proteome</keyword>
<proteinExistence type="predicted"/>